<dbReference type="InterPro" id="IPR032430">
    <property type="entry name" value="Blm10_mid"/>
</dbReference>
<accession>J4CDY6</accession>
<dbReference type="InterPro" id="IPR035309">
    <property type="entry name" value="PSME4"/>
</dbReference>
<dbReference type="GeneID" id="20716405"/>
<dbReference type="VEuPathDB" id="PiroplasmaDB:TOT_040000336"/>
<dbReference type="GO" id="GO:0005829">
    <property type="term" value="C:cytosol"/>
    <property type="evidence" value="ECO:0007669"/>
    <property type="project" value="TreeGrafter"/>
</dbReference>
<dbReference type="GO" id="GO:0010499">
    <property type="term" value="P:proteasomal ubiquitin-independent protein catabolic process"/>
    <property type="evidence" value="ECO:0007669"/>
    <property type="project" value="TreeGrafter"/>
</dbReference>
<dbReference type="EMBL" id="AP011949">
    <property type="protein sequence ID" value="BAM41957.1"/>
    <property type="molecule type" value="Genomic_DNA"/>
</dbReference>
<dbReference type="SUPFAM" id="SSF48371">
    <property type="entry name" value="ARM repeat"/>
    <property type="match status" value="1"/>
</dbReference>
<dbReference type="OrthoDB" id="17907at2759"/>
<protein>
    <recommendedName>
        <fullName evidence="2">Proteasome activator Blm10 middle HEAT repeats region domain-containing protein</fullName>
    </recommendedName>
</protein>
<evidence type="ECO:0000313" key="4">
    <source>
        <dbReference type="Proteomes" id="UP000003786"/>
    </source>
</evidence>
<feature type="compositionally biased region" description="Basic and acidic residues" evidence="1">
    <location>
        <begin position="669"/>
        <end position="728"/>
    </location>
</feature>
<dbReference type="STRING" id="869250.J4CDY6"/>
<sequence length="2140" mass="245860">MKDIFNEIYNNVPKSLPPFMREQYEADRSRFLKLSEEQWKNLEIYPFLTSVDKYLQNTVGENCHPTVELFDTIVPLAKKLWFVSMYNTIEDLKTSSYSNNGNFNSDPGFGMSPNGDDDLFSLYREDEDLNHLSSCQNIITMKTRVRSCKLLNTILETCVHLLPCIWEKDSRKKFDELNKKVSFVRVEVLLRAFEDYFNSSSINRMGHSYTKRRAWVSCLVKLSSLIRRIWLYRREVGEQLIRHLFPTYNSKEGERNWEEMEKEVDRCELFYKFRLVLLACPNSTFYDQMLNGNLLRWWKLVNGEVVSSWNPMFLTFFFRAAKYAWAQGECLCKYFNDKVPVLFNMLYNSFGLPNKTKVTKYKETMPGEYTCLLIKSLKMSKKMSKLLVLLMHPSKDVAVKCVDCVDNNTEEKCGHQSRESRLVLTETSEGLNWESWKKEEEKGHDIFEYLRCLVNVVYPYTHPSNNGKWSLNISLFVKYLALAYTRKAIRERTGFSGGNLIEYDKAALDENVSDLLYGVSKQGMFSKNIQICNNYEETIKRICHLCPQRYLISTAEKFIENCNVVNEPNQLLGSLRLLTQLSPLIVRLMPNVVHDLLNTLLSFINLSEPFITTQSLILISLVVSFASTKAGEVEAIREEVKVETEQDGGSVSIKDLERTKLAEQVDLTKPVEHADTTKPVKHSDTTKPVEHSDTTKSAEQVSEKAHQSKTEVEKVHQSKTEVEKVHQSKTEVEALDQKNYEYDLSLVDEHKELLDRVVEIMKTWTDNMLNGLNDWSIVYFDKILEMCKNTSKVNLKGASLMNTVEVSTFLLVRSSLLNLLSKLTEETLTVIINKMMTFVNEYSYKLDIVKYVISILALLSSVNAGLLLKLSTKNEGREADVRLVWYLNCLIGVVRFGNINNPRYGDRLKKIVELGLSHHSKQVFKLTAKLMYRLNYSMHHPYVVVINNNNYKNYIVVEEKDILVGWHMPGPAEYKVYKDLMVGQVDQIDSLAQMFAEKAEEELTLANRINRILIVAKYLMKSVSLIVVPSSKNGCGCTPSSLINDLKRHIVEKMTSTGMEKVEKSTVDEMDLRYLVEGYLINVLVKINKYLDANDLLVDREKMTKLINFLVSKDFYSNEVTANNLDALFNSLKRKIHINTSITCTKPMVKYLSFYYGVNSKSYLQELNDVAFVNLMQDHVNHIINSLKLNPPTNHFISNYALTRPPTGKDEEVFTEEPLSDETRATSSDELDYLDNSPGSGYALTREGKVVELEQPEESRAGAEVTKMELLQKIKTHSSDSTDLSTVDYAKSEDLEAAKSDTMEPSDASTMYMSRVDDSNEASNDEVNDEVNDEASEAVKDVVKQLASDDDNNNTEDDAKDNESSSKNTEDDAKDKAGDDANNYSNNNKGGSNENNKTTLKKTKKTLALSKATELQESGPVDPKVVTVMGRELLDMLVTKMCVSHYKNVSSNSQQVLKNIMFLHKNTKYYVINALLDQLNGLLDSIFGDQVLENIITFFDMATLNYIVVNLTLLEKFLRFMMKVISQSNNKDSLMSKYDLLFIQYLNLRESPTHHKRTGGCELHPEGWKGSYGPSTGRVRRLLRNLEALVINHWRSNLYYCALLLVYCEHVKNEPFFSSFFTQMCQSSTNHYVLSLSLQGLLIVLKNLNAQALEAQEATRSWSEAQERTRATLLDRDVARRVLRCFVYSNHEAILNSSNAAAPANTTATIGFNIIMNIIKFDRTWPRNRISNNSTTISRHNFNLAYEYFKFLISSKGLDSVDVCDVLEELSSTPQSYPENHISFIEIVGGLLKYSLELDEEENVKLWNKLHPLLKNELNNVLYERMADYMDIMRLILQTMYGPNIYNRHTPTTVQEPETNLCFKYVFNLLLNYEVNPTSYNHENVSYTVLLLENNKDVVTGYNLIIIKQLKLFQALLQEYKNNSFTNLTKYVQKEESEELVKKVLKTLLDNLFNDSQKIRDEISLILSYMLSLFNDELVVGTINENMAKKLEENSELESRGVKGMLNLIQMLYTLHVPFEKIYTMFKVLAKNAKSHNKIKLISLQLLDVLFKNYCMYIKDLKVVEALVQNYINCLSDTTIREVSKNNLTTIIITLNENNYNSLIQLFKSYIRVYGLISLISTAPYHIPTWLPNVLVELVS</sequence>
<feature type="compositionally biased region" description="Basic and acidic residues" evidence="1">
    <location>
        <begin position="1361"/>
        <end position="1379"/>
    </location>
</feature>
<dbReference type="PANTHER" id="PTHR32170">
    <property type="entry name" value="PROTEASOME ACTIVATOR COMPLEX SUBUNIT 4"/>
    <property type="match status" value="1"/>
</dbReference>
<evidence type="ECO:0000313" key="3">
    <source>
        <dbReference type="EMBL" id="BAM41957.1"/>
    </source>
</evidence>
<dbReference type="eggNOG" id="KOG1851">
    <property type="taxonomic scope" value="Eukaryota"/>
</dbReference>
<dbReference type="GO" id="GO:0005634">
    <property type="term" value="C:nucleus"/>
    <property type="evidence" value="ECO:0007669"/>
    <property type="project" value="TreeGrafter"/>
</dbReference>
<feature type="region of interest" description="Disordered" evidence="1">
    <location>
        <begin position="667"/>
        <end position="728"/>
    </location>
</feature>
<dbReference type="InterPro" id="IPR016024">
    <property type="entry name" value="ARM-type_fold"/>
</dbReference>
<feature type="region of interest" description="Disordered" evidence="1">
    <location>
        <begin position="1346"/>
        <end position="1400"/>
    </location>
</feature>
<dbReference type="PANTHER" id="PTHR32170:SF3">
    <property type="entry name" value="PROTEASOME ACTIVATOR COMPLEX SUBUNIT 4"/>
    <property type="match status" value="1"/>
</dbReference>
<proteinExistence type="predicted"/>
<dbReference type="OMA" id="IRNICYI"/>
<gene>
    <name evidence="3" type="ORF">TOT_040000336</name>
</gene>
<name>J4CDY6_THEOR</name>
<feature type="region of interest" description="Disordered" evidence="1">
    <location>
        <begin position="1202"/>
        <end position="1242"/>
    </location>
</feature>
<dbReference type="Pfam" id="PF16507">
    <property type="entry name" value="HEAT_PSME4_mid"/>
    <property type="match status" value="1"/>
</dbReference>
<dbReference type="KEGG" id="tot:TOT_040000336"/>
<keyword evidence="4" id="KW-1185">Reference proteome</keyword>
<reference evidence="3 4" key="1">
    <citation type="journal article" date="2012" name="MBio">
        <title>Comparative genome analysis of three eukaryotic parasites with differing abilities to transform leukocytes reveals key mediators of Theileria-induced leukocyte transformation.</title>
        <authorList>
            <person name="Hayashida K."/>
            <person name="Hara Y."/>
            <person name="Abe T."/>
            <person name="Yamasaki C."/>
            <person name="Toyoda A."/>
            <person name="Kosuge T."/>
            <person name="Suzuki Y."/>
            <person name="Sato Y."/>
            <person name="Kawashima S."/>
            <person name="Katayama T."/>
            <person name="Wakaguri H."/>
            <person name="Inoue N."/>
            <person name="Homma K."/>
            <person name="Tada-Umezaki M."/>
            <person name="Yagi Y."/>
            <person name="Fujii Y."/>
            <person name="Habara T."/>
            <person name="Kanehisa M."/>
            <person name="Watanabe H."/>
            <person name="Ito K."/>
            <person name="Gojobori T."/>
            <person name="Sugawara H."/>
            <person name="Imanishi T."/>
            <person name="Weir W."/>
            <person name="Gardner M."/>
            <person name="Pain A."/>
            <person name="Shiels B."/>
            <person name="Hattori M."/>
            <person name="Nene V."/>
            <person name="Sugimoto C."/>
        </authorList>
    </citation>
    <scope>NUCLEOTIDE SEQUENCE [LARGE SCALE GENOMIC DNA]</scope>
    <source>
        <strain evidence="3 4">Shintoku</strain>
    </source>
</reference>
<dbReference type="GO" id="GO:0016504">
    <property type="term" value="F:peptidase activator activity"/>
    <property type="evidence" value="ECO:0007669"/>
    <property type="project" value="InterPro"/>
</dbReference>
<organism evidence="3 4">
    <name type="scientific">Theileria orientalis strain Shintoku</name>
    <dbReference type="NCBI Taxonomy" id="869250"/>
    <lineage>
        <taxon>Eukaryota</taxon>
        <taxon>Sar</taxon>
        <taxon>Alveolata</taxon>
        <taxon>Apicomplexa</taxon>
        <taxon>Aconoidasida</taxon>
        <taxon>Piroplasmida</taxon>
        <taxon>Theileriidae</taxon>
        <taxon>Theileria</taxon>
    </lineage>
</organism>
<feature type="compositionally biased region" description="Low complexity" evidence="1">
    <location>
        <begin position="1380"/>
        <end position="1398"/>
    </location>
</feature>
<evidence type="ECO:0000256" key="1">
    <source>
        <dbReference type="SAM" id="MobiDB-lite"/>
    </source>
</evidence>
<feature type="domain" description="Proteasome activator Blm10 middle HEAT repeats region" evidence="2">
    <location>
        <begin position="450"/>
        <end position="1026"/>
    </location>
</feature>
<dbReference type="Proteomes" id="UP000003786">
    <property type="component" value="Chromosome 4"/>
</dbReference>
<dbReference type="GO" id="GO:0070628">
    <property type="term" value="F:proteasome binding"/>
    <property type="evidence" value="ECO:0007669"/>
    <property type="project" value="InterPro"/>
</dbReference>
<evidence type="ECO:0000259" key="2">
    <source>
        <dbReference type="Pfam" id="PF16507"/>
    </source>
</evidence>
<dbReference type="RefSeq" id="XP_009692258.1">
    <property type="nucleotide sequence ID" value="XM_009693963.1"/>
</dbReference>
<feature type="compositionally biased region" description="Acidic residues" evidence="1">
    <location>
        <begin position="1348"/>
        <end position="1360"/>
    </location>
</feature>